<feature type="domain" description="GST C-terminal" evidence="6">
    <location>
        <begin position="88"/>
        <end position="215"/>
    </location>
</feature>
<dbReference type="Gene3D" id="3.40.30.10">
    <property type="entry name" value="Glutaredoxin"/>
    <property type="match status" value="1"/>
</dbReference>
<comment type="catalytic activity">
    <reaction evidence="4">
        <text>RX + glutathione = an S-substituted glutathione + a halide anion + H(+)</text>
        <dbReference type="Rhea" id="RHEA:16437"/>
        <dbReference type="ChEBI" id="CHEBI:15378"/>
        <dbReference type="ChEBI" id="CHEBI:16042"/>
        <dbReference type="ChEBI" id="CHEBI:17792"/>
        <dbReference type="ChEBI" id="CHEBI:57925"/>
        <dbReference type="ChEBI" id="CHEBI:90779"/>
        <dbReference type="EC" id="2.5.1.18"/>
    </reaction>
</comment>
<proteinExistence type="inferred from homology"/>
<comment type="similarity">
    <text evidence="1">Belongs to the GST superfamily. Phi family.</text>
</comment>
<feature type="domain" description="GST N-terminal" evidence="5">
    <location>
        <begin position="1"/>
        <end position="81"/>
    </location>
</feature>
<keyword evidence="3" id="KW-0808">Transferase</keyword>
<evidence type="ECO:0000256" key="1">
    <source>
        <dbReference type="ARBA" id="ARBA00010128"/>
    </source>
</evidence>
<dbReference type="InterPro" id="IPR010987">
    <property type="entry name" value="Glutathione-S-Trfase_C-like"/>
</dbReference>
<dbReference type="Proteomes" id="UP001497444">
    <property type="component" value="Chromosome 1"/>
</dbReference>
<dbReference type="PANTHER" id="PTHR43900">
    <property type="entry name" value="GLUTATHIONE S-TRANSFERASE RHO"/>
    <property type="match status" value="1"/>
</dbReference>
<evidence type="ECO:0000256" key="4">
    <source>
        <dbReference type="ARBA" id="ARBA00047960"/>
    </source>
</evidence>
<dbReference type="InterPro" id="IPR004045">
    <property type="entry name" value="Glutathione_S-Trfase_N"/>
</dbReference>
<dbReference type="InterPro" id="IPR034347">
    <property type="entry name" value="GST_Phi_C"/>
</dbReference>
<evidence type="ECO:0000259" key="6">
    <source>
        <dbReference type="PROSITE" id="PS50405"/>
    </source>
</evidence>
<evidence type="ECO:0000313" key="7">
    <source>
        <dbReference type="EMBL" id="CAK9256088.1"/>
    </source>
</evidence>
<gene>
    <name evidence="7" type="ORF">CSSPJE1EN1_LOCUS1566</name>
</gene>
<dbReference type="InterPro" id="IPR040079">
    <property type="entry name" value="Glutathione_S-Trfase"/>
</dbReference>
<organism evidence="7 8">
    <name type="scientific">Sphagnum jensenii</name>
    <dbReference type="NCBI Taxonomy" id="128206"/>
    <lineage>
        <taxon>Eukaryota</taxon>
        <taxon>Viridiplantae</taxon>
        <taxon>Streptophyta</taxon>
        <taxon>Embryophyta</taxon>
        <taxon>Bryophyta</taxon>
        <taxon>Sphagnophytina</taxon>
        <taxon>Sphagnopsida</taxon>
        <taxon>Sphagnales</taxon>
        <taxon>Sphagnaceae</taxon>
        <taxon>Sphagnum</taxon>
    </lineage>
</organism>
<keyword evidence="8" id="KW-1185">Reference proteome</keyword>
<accession>A0ABP0VNS7</accession>
<name>A0ABP0VNS7_9BRYO</name>
<evidence type="ECO:0000256" key="3">
    <source>
        <dbReference type="ARBA" id="ARBA00022679"/>
    </source>
</evidence>
<dbReference type="PANTHER" id="PTHR43900:SF3">
    <property type="entry name" value="GLUTATHIONE S-TRANSFERASE RHO"/>
    <property type="match status" value="1"/>
</dbReference>
<dbReference type="SFLD" id="SFLDG01154">
    <property type="entry name" value="Main.5:_Phi-like"/>
    <property type="match status" value="1"/>
</dbReference>
<dbReference type="SUPFAM" id="SSF47616">
    <property type="entry name" value="GST C-terminal domain-like"/>
    <property type="match status" value="1"/>
</dbReference>
<evidence type="ECO:0000313" key="8">
    <source>
        <dbReference type="Proteomes" id="UP001497444"/>
    </source>
</evidence>
<dbReference type="PROSITE" id="PS50405">
    <property type="entry name" value="GST_CTER"/>
    <property type="match status" value="1"/>
</dbReference>
<reference evidence="7 8" key="1">
    <citation type="submission" date="2024-02" db="EMBL/GenBank/DDBJ databases">
        <authorList>
            <consortium name="ELIXIR-Norway"/>
            <consortium name="Elixir Norway"/>
        </authorList>
    </citation>
    <scope>NUCLEOTIDE SEQUENCE [LARGE SCALE GENOMIC DNA]</scope>
</reference>
<dbReference type="InterPro" id="IPR036282">
    <property type="entry name" value="Glutathione-S-Trfase_C_sf"/>
</dbReference>
<dbReference type="EMBL" id="OZ020096">
    <property type="protein sequence ID" value="CAK9256088.1"/>
    <property type="molecule type" value="Genomic_DNA"/>
</dbReference>
<dbReference type="CDD" id="cd03053">
    <property type="entry name" value="GST_N_Phi"/>
    <property type="match status" value="1"/>
</dbReference>
<evidence type="ECO:0000256" key="2">
    <source>
        <dbReference type="ARBA" id="ARBA00012452"/>
    </source>
</evidence>
<dbReference type="Pfam" id="PF00043">
    <property type="entry name" value="GST_C"/>
    <property type="match status" value="1"/>
</dbReference>
<dbReference type="SFLD" id="SFLDG00358">
    <property type="entry name" value="Main_(cytGST)"/>
    <property type="match status" value="1"/>
</dbReference>
<evidence type="ECO:0000259" key="5">
    <source>
        <dbReference type="PROSITE" id="PS50404"/>
    </source>
</evidence>
<dbReference type="InterPro" id="IPR004046">
    <property type="entry name" value="GST_C"/>
</dbReference>
<dbReference type="CDD" id="cd03187">
    <property type="entry name" value="GST_C_Phi"/>
    <property type="match status" value="1"/>
</dbReference>
<dbReference type="SUPFAM" id="SSF52833">
    <property type="entry name" value="Thioredoxin-like"/>
    <property type="match status" value="1"/>
</dbReference>
<dbReference type="PROSITE" id="PS50404">
    <property type="entry name" value="GST_NTER"/>
    <property type="match status" value="1"/>
</dbReference>
<dbReference type="EC" id="2.5.1.18" evidence="2"/>
<dbReference type="InterPro" id="IPR036249">
    <property type="entry name" value="Thioredoxin-like_sf"/>
</dbReference>
<dbReference type="Pfam" id="PF02798">
    <property type="entry name" value="GST_N"/>
    <property type="match status" value="1"/>
</dbReference>
<sequence length="215" mass="24287">MKVYGMPYSTCTVRVLTTLAEKDEEGYEIVPIDLQVGAHKSPEFLKLQPFGAIPVLQDGNLTLFESRAIARYVAEKFEGKGTALFGKTVEERALVNQWLEVESHSFNPLIEPLVVQLVFAPMRGKEPVESVVKDHTYKLEKLLDIYEAHLSENKYLAGDFFSLADLSHIPYAFYLINVAKKGAPFTSRKHVNAWWEDISSRPAWKKVAALALTKE</sequence>
<dbReference type="SFLD" id="SFLDS00019">
    <property type="entry name" value="Glutathione_Transferase_(cytos"/>
    <property type="match status" value="1"/>
</dbReference>
<dbReference type="Gene3D" id="1.20.1050.10">
    <property type="match status" value="1"/>
</dbReference>
<protein>
    <recommendedName>
        <fullName evidence="2">glutathione transferase</fullName>
        <ecNumber evidence="2">2.5.1.18</ecNumber>
    </recommendedName>
</protein>